<protein>
    <recommendedName>
        <fullName evidence="1">DUF7918 domain-containing protein</fullName>
    </recommendedName>
</protein>
<accession>A0A8H6DLK6</accession>
<dbReference type="PANTHER" id="PTHR36223">
    <property type="entry name" value="BETA-LACTAMASE-TYPE TRANSPEPTIDASE FOLD DOMAIN CONTAINING PROTEIN"/>
    <property type="match status" value="1"/>
</dbReference>
<evidence type="ECO:0000259" key="1">
    <source>
        <dbReference type="Pfam" id="PF25534"/>
    </source>
</evidence>
<dbReference type="InterPro" id="IPR057678">
    <property type="entry name" value="DUF7918"/>
</dbReference>
<reference evidence="2 3" key="1">
    <citation type="submission" date="2020-05" db="EMBL/GenBank/DDBJ databases">
        <title>Identification and distribution of gene clusters putatively required for synthesis of sphingolipid metabolism inhibitors in phylogenetically diverse species of the filamentous fungus Fusarium.</title>
        <authorList>
            <person name="Kim H.-S."/>
            <person name="Busman M."/>
            <person name="Brown D.W."/>
            <person name="Divon H."/>
            <person name="Uhlig S."/>
            <person name="Proctor R.H."/>
        </authorList>
    </citation>
    <scope>NUCLEOTIDE SEQUENCE [LARGE SCALE GENOMIC DNA]</scope>
    <source>
        <strain evidence="2 3">NRRL 26131</strain>
    </source>
</reference>
<feature type="domain" description="DUF7918" evidence="1">
    <location>
        <begin position="12"/>
        <end position="237"/>
    </location>
</feature>
<keyword evidence="3" id="KW-1185">Reference proteome</keyword>
<organism evidence="2 3">
    <name type="scientific">Fusarium globosum</name>
    <dbReference type="NCBI Taxonomy" id="78864"/>
    <lineage>
        <taxon>Eukaryota</taxon>
        <taxon>Fungi</taxon>
        <taxon>Dikarya</taxon>
        <taxon>Ascomycota</taxon>
        <taxon>Pezizomycotina</taxon>
        <taxon>Sordariomycetes</taxon>
        <taxon>Hypocreomycetidae</taxon>
        <taxon>Hypocreales</taxon>
        <taxon>Nectriaceae</taxon>
        <taxon>Fusarium</taxon>
        <taxon>Fusarium fujikuroi species complex</taxon>
    </lineage>
</organism>
<sequence length="281" mass="31153">MAILPAVPAFSTAVIVNGEPADEYQPPDIPIPYDAEFEGVPRTRCFIPAETGNTYSVRFRLSPRFDFGIETDTLLVAIYIDGALVEETIVYKELLREQDFIDRIKYRHQQYADGSLNSHEFCFRDLAPAECTTAATLNADMQLVKTLGTIRVVLKLAKNFEKDPPAHPGLGEEISGSLEPSYKALALNGHGQTHGTDYMEVDVDVPIVYYAIDIRETIGCFDFVYLSPNTLKAQGIMDPKFINQAAQGMPQTIEPAPEPPRYGLRTLSNGCLEIDLTGDDE</sequence>
<dbReference type="Pfam" id="PF25534">
    <property type="entry name" value="DUF7918"/>
    <property type="match status" value="1"/>
</dbReference>
<comment type="caution">
    <text evidence="2">The sequence shown here is derived from an EMBL/GenBank/DDBJ whole genome shotgun (WGS) entry which is preliminary data.</text>
</comment>
<dbReference type="AlphaFoldDB" id="A0A8H6DLK6"/>
<evidence type="ECO:0000313" key="3">
    <source>
        <dbReference type="Proteomes" id="UP000532311"/>
    </source>
</evidence>
<gene>
    <name evidence="2" type="ORF">FGLOB1_348</name>
</gene>
<dbReference type="EMBL" id="JAAQPF010000010">
    <property type="protein sequence ID" value="KAF5721140.1"/>
    <property type="molecule type" value="Genomic_DNA"/>
</dbReference>
<proteinExistence type="predicted"/>
<name>A0A8H6DLK6_9HYPO</name>
<dbReference type="PANTHER" id="PTHR36223:SF1">
    <property type="entry name" value="TRANSCRIPTION ELONGATION FACTOR EAF N-TERMINAL DOMAIN-CONTAINING PROTEIN"/>
    <property type="match status" value="1"/>
</dbReference>
<dbReference type="Proteomes" id="UP000532311">
    <property type="component" value="Unassembled WGS sequence"/>
</dbReference>
<evidence type="ECO:0000313" key="2">
    <source>
        <dbReference type="EMBL" id="KAF5721140.1"/>
    </source>
</evidence>